<name>A0A075H8Z2_9EURY</name>
<evidence type="ECO:0008006" key="2">
    <source>
        <dbReference type="Google" id="ProtNLM"/>
    </source>
</evidence>
<dbReference type="EMBL" id="KF900960">
    <property type="protein sequence ID" value="AIF12986.1"/>
    <property type="molecule type" value="Genomic_DNA"/>
</dbReference>
<evidence type="ECO:0000313" key="1">
    <source>
        <dbReference type="EMBL" id="AIF12986.1"/>
    </source>
</evidence>
<accession>A0A075H8Z2</accession>
<organism evidence="1">
    <name type="scientific">uncultured marine group II/III euryarchaeote KM3_59_B11</name>
    <dbReference type="NCBI Taxonomy" id="1456466"/>
    <lineage>
        <taxon>Archaea</taxon>
        <taxon>Methanobacteriati</taxon>
        <taxon>Methanobacteriota</taxon>
        <taxon>environmental samples</taxon>
    </lineage>
</organism>
<proteinExistence type="predicted"/>
<dbReference type="AlphaFoldDB" id="A0A075H8Z2"/>
<sequence>MTDWLLLLKLSLGGVLLFDLLLIQRKPAADAIVQRLDWQAELARKGAYGWLMPTAALLVLLLDRAQGNDPRPALALLALVVAYLALPRSLALEREHLLLDGWRIPLARVLSARPTEDGIAVSLERFGWLTEQRLPAGAVADALQEQLAQRPGREP</sequence>
<protein>
    <recommendedName>
        <fullName evidence="2">DUF5673 domain-containing protein</fullName>
    </recommendedName>
</protein>
<reference evidence="1" key="1">
    <citation type="journal article" date="2014" name="Genome Biol. Evol.">
        <title>Pangenome evidence for extensive interdomain horizontal transfer affecting lineage core and shell genes in uncultured planktonic thaumarchaeota and euryarchaeota.</title>
        <authorList>
            <person name="Deschamps P."/>
            <person name="Zivanovic Y."/>
            <person name="Moreira D."/>
            <person name="Rodriguez-Valera F."/>
            <person name="Lopez-Garcia P."/>
        </authorList>
    </citation>
    <scope>NUCLEOTIDE SEQUENCE</scope>
</reference>